<evidence type="ECO:0000313" key="2">
    <source>
        <dbReference type="EMBL" id="KKN33758.1"/>
    </source>
</evidence>
<reference evidence="2" key="1">
    <citation type="journal article" date="2015" name="Nature">
        <title>Complex archaea that bridge the gap between prokaryotes and eukaryotes.</title>
        <authorList>
            <person name="Spang A."/>
            <person name="Saw J.H."/>
            <person name="Jorgensen S.L."/>
            <person name="Zaremba-Niedzwiedzka K."/>
            <person name="Martijn J."/>
            <person name="Lind A.E."/>
            <person name="van Eijk R."/>
            <person name="Schleper C."/>
            <person name="Guy L."/>
            <person name="Ettema T.J."/>
        </authorList>
    </citation>
    <scope>NUCLEOTIDE SEQUENCE</scope>
</reference>
<proteinExistence type="predicted"/>
<comment type="caution">
    <text evidence="2">The sequence shown here is derived from an EMBL/GenBank/DDBJ whole genome shotgun (WGS) entry which is preliminary data.</text>
</comment>
<dbReference type="EMBL" id="LAZR01002153">
    <property type="protein sequence ID" value="KKN33758.1"/>
    <property type="molecule type" value="Genomic_DNA"/>
</dbReference>
<keyword evidence="1" id="KW-0175">Coiled coil</keyword>
<name>A0A0F9SWW1_9ZZZZ</name>
<protein>
    <submittedName>
        <fullName evidence="2">Uncharacterized protein</fullName>
    </submittedName>
</protein>
<gene>
    <name evidence="2" type="ORF">LCGC14_0800440</name>
</gene>
<organism evidence="2">
    <name type="scientific">marine sediment metagenome</name>
    <dbReference type="NCBI Taxonomy" id="412755"/>
    <lineage>
        <taxon>unclassified sequences</taxon>
        <taxon>metagenomes</taxon>
        <taxon>ecological metagenomes</taxon>
    </lineage>
</organism>
<evidence type="ECO:0000256" key="1">
    <source>
        <dbReference type="SAM" id="Coils"/>
    </source>
</evidence>
<dbReference type="AlphaFoldDB" id="A0A0F9SWW1"/>
<accession>A0A0F9SWW1</accession>
<feature type="coiled-coil region" evidence="1">
    <location>
        <begin position="299"/>
        <end position="394"/>
    </location>
</feature>
<sequence length="526" mass="60520">MVDKIVPYLINMGEILPTRGQATILNELTMGLVECIGIYGKNLKKLGRLSKIATAFWPVRLISLNDTRACVCSYLLNKQEKLNVGKFSQMPPRPENVIKGADPYSFLSSLQTYNNTYLKRSKNFKRGIVIQEALFSTSEMVFFQNFFLNQYNLGSHSSPYFLLEGNAIAKSVSQTNIVQEVIDFISQKDIKILDTIADRITQLCEKWIEKGGKNVEKIRDTDVDTGEEEKQLEILNKDLQEEKERIIEKTPEELVKGGKYKINDKTDDLHNNLTAIKNSVNSLRNGVNQRDLFLVEEGLKDLEIKYKDLGNSISRYKSEIAQLRKNVQREISDIEKTRQQKIRELERKKSEVVKQIETKHSGLSKDLSSAEDVIAQIKREKQASLRNIESIKDKEMTSVQDFFKNYSLEIKSKNVTVGIPIYIFYFVDPNTSRTTERAPVLPILIDKGRIVRTKVKASFRQKLRDLMNKDNAMIGLVENQGDKNNLMEMKNLDTRLEDSINDLRIRKVLNKKQAETAKNMVTDLFW</sequence>